<name>A0A2H3L525_9CHLR</name>
<dbReference type="RefSeq" id="WP_097651349.1">
    <property type="nucleotide sequence ID" value="NZ_LYXE01000062.1"/>
</dbReference>
<gene>
    <name evidence="1" type="ORF">A9Q02_11060</name>
</gene>
<dbReference type="OrthoDB" id="161134at2"/>
<dbReference type="Proteomes" id="UP000220922">
    <property type="component" value="Unassembled WGS sequence"/>
</dbReference>
<accession>A0A2H3L525</accession>
<dbReference type="AlphaFoldDB" id="A0A2H3L525"/>
<comment type="caution">
    <text evidence="1">The sequence shown here is derived from an EMBL/GenBank/DDBJ whole genome shotgun (WGS) entry which is preliminary data.</text>
</comment>
<proteinExistence type="predicted"/>
<reference evidence="1 2" key="1">
    <citation type="submission" date="2016-05" db="EMBL/GenBank/DDBJ databases">
        <authorList>
            <person name="Lavstsen T."/>
            <person name="Jespersen J.S."/>
        </authorList>
    </citation>
    <scope>NUCLEOTIDE SEQUENCE [LARGE SCALE GENOMIC DNA]</scope>
    <source>
        <strain evidence="1 2">B7-9</strain>
    </source>
</reference>
<organism evidence="1 2">
    <name type="scientific">Candidatus Chloroploca asiatica</name>
    <dbReference type="NCBI Taxonomy" id="1506545"/>
    <lineage>
        <taxon>Bacteria</taxon>
        <taxon>Bacillati</taxon>
        <taxon>Chloroflexota</taxon>
        <taxon>Chloroflexia</taxon>
        <taxon>Chloroflexales</taxon>
        <taxon>Chloroflexineae</taxon>
        <taxon>Oscillochloridaceae</taxon>
        <taxon>Candidatus Chloroploca</taxon>
    </lineage>
</organism>
<sequence>MTSGQQTLRKIQSLEQLYRRGYHSDMIDTTIEQLIAREQTQAKQAFARLTATLHEFEERYQFSSEDFYRQFQAGELGDEADFFEWSAFYQMWLATQEQINLLNAAGG</sequence>
<dbReference type="EMBL" id="LYXE01000062">
    <property type="protein sequence ID" value="PDV99965.1"/>
    <property type="molecule type" value="Genomic_DNA"/>
</dbReference>
<keyword evidence="2" id="KW-1185">Reference proteome</keyword>
<evidence type="ECO:0000313" key="1">
    <source>
        <dbReference type="EMBL" id="PDV99965.1"/>
    </source>
</evidence>
<evidence type="ECO:0000313" key="2">
    <source>
        <dbReference type="Proteomes" id="UP000220922"/>
    </source>
</evidence>
<protein>
    <submittedName>
        <fullName evidence="1">Uncharacterized protein</fullName>
    </submittedName>
</protein>